<keyword evidence="3 7" id="KW-0732">Signal</keyword>
<reference evidence="10 11" key="2">
    <citation type="journal article" date="2016" name="Int. J. Syst. Evol. Microbiol.">
        <title>Bacillus gobiensis sp. nov., isolated from a soil sample.</title>
        <authorList>
            <person name="Liu B."/>
            <person name="Liu G.H."/>
            <person name="Cetin S."/>
            <person name="Schumann P."/>
            <person name="Pan Z.Z."/>
            <person name="Chen Q.Q."/>
        </authorList>
    </citation>
    <scope>NUCLEOTIDE SEQUENCE [LARGE SCALE GENOMIC DNA]</scope>
    <source>
        <strain evidence="10 11">FJAT-4402</strain>
    </source>
</reference>
<dbReference type="Proteomes" id="UP000067625">
    <property type="component" value="Chromosome"/>
</dbReference>
<feature type="domain" description="Solute-binding protein family 3/N-terminal" evidence="8">
    <location>
        <begin position="40"/>
        <end position="261"/>
    </location>
</feature>
<evidence type="ECO:0000259" key="8">
    <source>
        <dbReference type="SMART" id="SM00062"/>
    </source>
</evidence>
<dbReference type="PANTHER" id="PTHR35936:SF17">
    <property type="entry name" value="ARGININE-BINDING EXTRACELLULAR PROTEIN ARTP"/>
    <property type="match status" value="1"/>
</dbReference>
<dbReference type="SMART" id="SM00062">
    <property type="entry name" value="PBPb"/>
    <property type="match status" value="1"/>
</dbReference>
<evidence type="ECO:0000256" key="2">
    <source>
        <dbReference type="ARBA" id="ARBA00010333"/>
    </source>
</evidence>
<feature type="domain" description="Ionotropic glutamate receptor C-terminal" evidence="9">
    <location>
        <begin position="40"/>
        <end position="260"/>
    </location>
</feature>
<feature type="chain" id="PRO_5038697066" evidence="7">
    <location>
        <begin position="22"/>
        <end position="271"/>
    </location>
</feature>
<dbReference type="Gene3D" id="3.40.190.10">
    <property type="entry name" value="Periplasmic binding protein-like II"/>
    <property type="match status" value="2"/>
</dbReference>
<dbReference type="PATRIC" id="fig|1441095.3.peg.1444"/>
<dbReference type="SUPFAM" id="SSF53850">
    <property type="entry name" value="Periplasmic binding protein-like II"/>
    <property type="match status" value="1"/>
</dbReference>
<comment type="subcellular location">
    <subcellularLocation>
        <location evidence="1">Cell membrane</location>
        <topology evidence="1">Lipid-anchor</topology>
    </subcellularLocation>
</comment>
<evidence type="ECO:0000256" key="5">
    <source>
        <dbReference type="ARBA" id="ARBA00023288"/>
    </source>
</evidence>
<evidence type="ECO:0000313" key="11">
    <source>
        <dbReference type="Proteomes" id="UP000067625"/>
    </source>
</evidence>
<proteinExistence type="inferred from homology"/>
<dbReference type="Pfam" id="PF00497">
    <property type="entry name" value="SBP_bac_3"/>
    <property type="match status" value="1"/>
</dbReference>
<dbReference type="STRING" id="1441095.AM592_06540"/>
<dbReference type="PANTHER" id="PTHR35936">
    <property type="entry name" value="MEMBRANE-BOUND LYTIC MUREIN TRANSGLYCOSYLASE F"/>
    <property type="match status" value="1"/>
</dbReference>
<dbReference type="CDD" id="cd13624">
    <property type="entry name" value="PBP2_Arg_Lys_His"/>
    <property type="match status" value="1"/>
</dbReference>
<protein>
    <submittedName>
        <fullName evidence="10">Glutamine ABC transporter substrate-binding protein</fullName>
    </submittedName>
</protein>
<dbReference type="InterPro" id="IPR018313">
    <property type="entry name" value="SBP_3_CS"/>
</dbReference>
<reference evidence="11" key="1">
    <citation type="submission" date="2015-08" db="EMBL/GenBank/DDBJ databases">
        <title>Genome sequencing project for genomic taxonomy and phylogenomics of Bacillus-like bacteria.</title>
        <authorList>
            <person name="Liu B."/>
            <person name="Wang J."/>
            <person name="Zhu Y."/>
            <person name="Liu G."/>
            <person name="Chen Q."/>
            <person name="Chen Z."/>
            <person name="Lan J."/>
            <person name="Che J."/>
            <person name="Ge C."/>
            <person name="Shi H."/>
            <person name="Pan Z."/>
            <person name="Liu X."/>
        </authorList>
    </citation>
    <scope>NUCLEOTIDE SEQUENCE [LARGE SCALE GENOMIC DNA]</scope>
    <source>
        <strain evidence="11">FJAT-4402</strain>
    </source>
</reference>
<name>A0A0M4FFV1_9BACI</name>
<accession>A0A0M4FFV1</accession>
<dbReference type="AlphaFoldDB" id="A0A0M4FFV1"/>
<gene>
    <name evidence="10" type="ORF">AM592_06540</name>
</gene>
<evidence type="ECO:0000259" key="9">
    <source>
        <dbReference type="SMART" id="SM00079"/>
    </source>
</evidence>
<dbReference type="SMART" id="SM00079">
    <property type="entry name" value="PBPe"/>
    <property type="match status" value="1"/>
</dbReference>
<organism evidence="10 11">
    <name type="scientific">Bacillus gobiensis</name>
    <dbReference type="NCBI Taxonomy" id="1441095"/>
    <lineage>
        <taxon>Bacteria</taxon>
        <taxon>Bacillati</taxon>
        <taxon>Bacillota</taxon>
        <taxon>Bacilli</taxon>
        <taxon>Bacillales</taxon>
        <taxon>Bacillaceae</taxon>
        <taxon>Bacillus</taxon>
    </lineage>
</organism>
<keyword evidence="5" id="KW-0449">Lipoprotein</keyword>
<evidence type="ECO:0000313" key="10">
    <source>
        <dbReference type="EMBL" id="ALC81287.1"/>
    </source>
</evidence>
<dbReference type="OrthoDB" id="9774451at2"/>
<comment type="similarity">
    <text evidence="2 6">Belongs to the bacterial solute-binding protein 3 family.</text>
</comment>
<evidence type="ECO:0000256" key="6">
    <source>
        <dbReference type="RuleBase" id="RU003744"/>
    </source>
</evidence>
<keyword evidence="4" id="KW-0564">Palmitate</keyword>
<keyword evidence="11" id="KW-1185">Reference proteome</keyword>
<evidence type="ECO:0000256" key="3">
    <source>
        <dbReference type="ARBA" id="ARBA00022729"/>
    </source>
</evidence>
<dbReference type="PROSITE" id="PS51257">
    <property type="entry name" value="PROKAR_LIPOPROTEIN"/>
    <property type="match status" value="1"/>
</dbReference>
<dbReference type="InterPro" id="IPR001638">
    <property type="entry name" value="Solute-binding_3/MltF_N"/>
</dbReference>
<dbReference type="InterPro" id="IPR001320">
    <property type="entry name" value="Iontro_rcpt_C"/>
</dbReference>
<dbReference type="RefSeq" id="WP_053603042.1">
    <property type="nucleotide sequence ID" value="NZ_CP012600.1"/>
</dbReference>
<dbReference type="GO" id="GO:0015276">
    <property type="term" value="F:ligand-gated monoatomic ion channel activity"/>
    <property type="evidence" value="ECO:0007669"/>
    <property type="project" value="InterPro"/>
</dbReference>
<evidence type="ECO:0000256" key="7">
    <source>
        <dbReference type="SAM" id="SignalP"/>
    </source>
</evidence>
<dbReference type="PROSITE" id="PS01039">
    <property type="entry name" value="SBP_BACTERIAL_3"/>
    <property type="match status" value="1"/>
</dbReference>
<sequence length="271" mass="29969">MKKITFGSLIFILAFSLLLSACGTQSNSGAEGEKNGDNKTLRVVTDANYAPFESMDKGEVVGFDIDFVKAVAEEAGYAVKIESVGWDPVFAELQSKSADLGVSAITINDDRKKTYDFSVPYFLSTQKILVPENSDIKSAEDLKGKRVAVQNATTGQEAAEGLLGKNSKDIKKFDNNNLAIMEMTSGGADAVVADNTVIEEYAKNNPNQKLKVIEDDTFENEYYGLMFPKDSELKEKFDKAINEVFDNGTYSKIYEDHFKIEPEIDLLKEQQ</sequence>
<evidence type="ECO:0000256" key="1">
    <source>
        <dbReference type="ARBA" id="ARBA00004193"/>
    </source>
</evidence>
<dbReference type="GO" id="GO:0005886">
    <property type="term" value="C:plasma membrane"/>
    <property type="evidence" value="ECO:0007669"/>
    <property type="project" value="UniProtKB-SubCell"/>
</dbReference>
<feature type="signal peptide" evidence="7">
    <location>
        <begin position="1"/>
        <end position="21"/>
    </location>
</feature>
<evidence type="ECO:0000256" key="4">
    <source>
        <dbReference type="ARBA" id="ARBA00023139"/>
    </source>
</evidence>
<dbReference type="EMBL" id="CP012600">
    <property type="protein sequence ID" value="ALC81287.1"/>
    <property type="molecule type" value="Genomic_DNA"/>
</dbReference>